<dbReference type="AlphaFoldDB" id="A0A1G7PDD9"/>
<proteinExistence type="predicted"/>
<dbReference type="Proteomes" id="UP000199705">
    <property type="component" value="Unassembled WGS sequence"/>
</dbReference>
<sequence>MNFNKKSCLSAFIIYTCLTGIAHAQGAKKLITPDFLKAVHGNIRVSAIQYEGTKALNKFVFGNNSLTTDSAQWLLNLTAKQGASAGILDITADIKLKEGHAAATALEVSFDFSRWSRKNYVMMPASMYNGNRYPAIGNGYNPPYTRDMYYNPKVPLTISNNPRLSAEPDKASLVQLQTGNAATPAMCFYSPSLKKGFILLTTQQTQLGNSGLTIAENAKQDSCSFRISAPAVRRLAPGFGDFHESGDKARDWKPGDHVTIAMRLCVFDARNIPDLLTKFMQVRKDITGPNSPRNILPMSKVLAVGSAICSGNFIHVPAGSYYKPENNDDFQLGWVSGMMNTYPMLALNNAKERERVAEEIDFVVNKLQGKSGFFYGGIEANGRLLFEKMHPDFAEGQAMVRKNSDALLWLMKHLLLLKAQGFGNIIKPEWESAAKKLAEAFTNTWKRYGEFGQYIVPETGEIAVFNSTAGAIAPGGLAIAANYFNHPEWLGIARDAANYYYQRDVVNQGLTGGDCGDISMDANSESAFGFLESLMALYNVTGDKSWLQKAEVEAALCSTWVLSYDPVFPAGSQIAKLNCHMAGAVWASIQNKHSAPGICEASGDYLFKLYRATGNKLYADLIRDIQHAHAEAVNMPGHYTTNNLIGSSMERIQPSDAEGGGSVGNFINTRNSWTETNGMLMAIELPGIYLQTDKEKLLVFDHVHAAVLKKDKKSTTLLVSNNTGYDANVAVFAESSAQAQKPLPYTAFLHWPKVMVKAGQKVQLQITTGNKILAIKTLN</sequence>
<accession>A0A1G7PDD9</accession>
<dbReference type="EMBL" id="FNCG01000001">
    <property type="protein sequence ID" value="SDF84322.1"/>
    <property type="molecule type" value="Genomic_DNA"/>
</dbReference>
<evidence type="ECO:0000256" key="1">
    <source>
        <dbReference type="SAM" id="SignalP"/>
    </source>
</evidence>
<evidence type="ECO:0000313" key="2">
    <source>
        <dbReference type="EMBL" id="SDF84322.1"/>
    </source>
</evidence>
<reference evidence="3" key="1">
    <citation type="submission" date="2016-10" db="EMBL/GenBank/DDBJ databases">
        <authorList>
            <person name="Varghese N."/>
            <person name="Submissions S."/>
        </authorList>
    </citation>
    <scope>NUCLEOTIDE SEQUENCE [LARGE SCALE GENOMIC DNA]</scope>
    <source>
        <strain evidence="3">Gh-67</strain>
    </source>
</reference>
<keyword evidence="1" id="KW-0732">Signal</keyword>
<evidence type="ECO:0000313" key="3">
    <source>
        <dbReference type="Proteomes" id="UP000199705"/>
    </source>
</evidence>
<keyword evidence="3" id="KW-1185">Reference proteome</keyword>
<protein>
    <submittedName>
        <fullName evidence="2">Uncharacterized protein</fullName>
    </submittedName>
</protein>
<dbReference type="SUPFAM" id="SSF48208">
    <property type="entry name" value="Six-hairpin glycosidases"/>
    <property type="match status" value="1"/>
</dbReference>
<dbReference type="InterPro" id="IPR008928">
    <property type="entry name" value="6-hairpin_glycosidase_sf"/>
</dbReference>
<dbReference type="GO" id="GO:0005975">
    <property type="term" value="P:carbohydrate metabolic process"/>
    <property type="evidence" value="ECO:0007669"/>
    <property type="project" value="InterPro"/>
</dbReference>
<feature type="chain" id="PRO_5011752708" evidence="1">
    <location>
        <begin position="25"/>
        <end position="779"/>
    </location>
</feature>
<dbReference type="STRING" id="551996.SAMN05192573_101521"/>
<name>A0A1G7PDD9_9SPHI</name>
<gene>
    <name evidence="2" type="ORF">SAMN05192573_101521</name>
</gene>
<organism evidence="2 3">
    <name type="scientific">Mucilaginibacter gossypii</name>
    <dbReference type="NCBI Taxonomy" id="551996"/>
    <lineage>
        <taxon>Bacteria</taxon>
        <taxon>Pseudomonadati</taxon>
        <taxon>Bacteroidota</taxon>
        <taxon>Sphingobacteriia</taxon>
        <taxon>Sphingobacteriales</taxon>
        <taxon>Sphingobacteriaceae</taxon>
        <taxon>Mucilaginibacter</taxon>
    </lineage>
</organism>
<dbReference type="RefSeq" id="WP_091162728.1">
    <property type="nucleotide sequence ID" value="NZ_FNCG01000001.1"/>
</dbReference>
<feature type="signal peptide" evidence="1">
    <location>
        <begin position="1"/>
        <end position="24"/>
    </location>
</feature>